<name>A0ACB8E456_DERSI</name>
<dbReference type="EMBL" id="CM023470">
    <property type="protein sequence ID" value="KAH7981305.1"/>
    <property type="molecule type" value="Genomic_DNA"/>
</dbReference>
<proteinExistence type="predicted"/>
<sequence>MILARALESEKRPSCQGEVTLEDVLSSLLALADSSPSQSRLGTPSKPPASPVSPDIRHVSFALSPSKGTVGLLPDAGHPYGRRCSEGMARPATPISILKHENNRWMGSATATAEAGAPLAHQTAWASAGDVKITVPLSSGSSSLDRSPDPAAKEDTPLASSSHHHHHHHLRPHAVTGVQVKFRGVESTVYALTGDQSQADDARRSFDATGDGDSDSENPPPPGFYVSSTATEGYGTETTTSDQESVSFATVSPRAVAAAGGVSDKASATAASAASLRCQWKDCQKPLPKTGVGKIRVHTCPTCYGYFCSRACRNRHRDAKRCALTRISNLCQEVLQKIRLDQVSRQHLSVCAQRGLLSRGRGVIRLVFQGAQRAAQFLERGWSDAGVRGQMFYVARDDLQPHDMGARVYARVRALCDEYDPQRKFVLLVAVCVTYEAVTPSGAGAISREMVVKAVKLRLSGPLPEDDVQTLILPVASPVMAGSNGLLPPQKQRLQGLHHVARQLEIRGVDLSACYPELYAKIRAFVDTGEMFSPVCMFPTDAHSGQVFMCVVLPLADQELLDRMAGTRSAASVKAKKRWMF</sequence>
<protein>
    <submittedName>
        <fullName evidence="1">Uncharacterized protein</fullName>
    </submittedName>
</protein>
<evidence type="ECO:0000313" key="1">
    <source>
        <dbReference type="EMBL" id="KAH7981305.1"/>
    </source>
</evidence>
<comment type="caution">
    <text evidence="1">The sequence shown here is derived from an EMBL/GenBank/DDBJ whole genome shotgun (WGS) entry which is preliminary data.</text>
</comment>
<gene>
    <name evidence="1" type="ORF">HPB49_023062</name>
</gene>
<accession>A0ACB8E456</accession>
<organism evidence="1 2">
    <name type="scientific">Dermacentor silvarum</name>
    <name type="common">Tick</name>
    <dbReference type="NCBI Taxonomy" id="543639"/>
    <lineage>
        <taxon>Eukaryota</taxon>
        <taxon>Metazoa</taxon>
        <taxon>Ecdysozoa</taxon>
        <taxon>Arthropoda</taxon>
        <taxon>Chelicerata</taxon>
        <taxon>Arachnida</taxon>
        <taxon>Acari</taxon>
        <taxon>Parasitiformes</taxon>
        <taxon>Ixodida</taxon>
        <taxon>Ixodoidea</taxon>
        <taxon>Ixodidae</taxon>
        <taxon>Rhipicephalinae</taxon>
        <taxon>Dermacentor</taxon>
    </lineage>
</organism>
<reference evidence="1" key="1">
    <citation type="submission" date="2020-05" db="EMBL/GenBank/DDBJ databases">
        <title>Large-scale comparative analyses of tick genomes elucidate their genetic diversity and vector capacities.</title>
        <authorList>
            <person name="Jia N."/>
            <person name="Wang J."/>
            <person name="Shi W."/>
            <person name="Du L."/>
            <person name="Sun Y."/>
            <person name="Zhan W."/>
            <person name="Jiang J."/>
            <person name="Wang Q."/>
            <person name="Zhang B."/>
            <person name="Ji P."/>
            <person name="Sakyi L.B."/>
            <person name="Cui X."/>
            <person name="Yuan T."/>
            <person name="Jiang B."/>
            <person name="Yang W."/>
            <person name="Lam T.T.-Y."/>
            <person name="Chang Q."/>
            <person name="Ding S."/>
            <person name="Wang X."/>
            <person name="Zhu J."/>
            <person name="Ruan X."/>
            <person name="Zhao L."/>
            <person name="Wei J."/>
            <person name="Que T."/>
            <person name="Du C."/>
            <person name="Cheng J."/>
            <person name="Dai P."/>
            <person name="Han X."/>
            <person name="Huang E."/>
            <person name="Gao Y."/>
            <person name="Liu J."/>
            <person name="Shao H."/>
            <person name="Ye R."/>
            <person name="Li L."/>
            <person name="Wei W."/>
            <person name="Wang X."/>
            <person name="Wang C."/>
            <person name="Yang T."/>
            <person name="Huo Q."/>
            <person name="Li W."/>
            <person name="Guo W."/>
            <person name="Chen H."/>
            <person name="Zhou L."/>
            <person name="Ni X."/>
            <person name="Tian J."/>
            <person name="Zhou Y."/>
            <person name="Sheng Y."/>
            <person name="Liu T."/>
            <person name="Pan Y."/>
            <person name="Xia L."/>
            <person name="Li J."/>
            <person name="Zhao F."/>
            <person name="Cao W."/>
        </authorList>
    </citation>
    <scope>NUCLEOTIDE SEQUENCE</scope>
    <source>
        <strain evidence="1">Dsil-2018</strain>
    </source>
</reference>
<dbReference type="Proteomes" id="UP000821865">
    <property type="component" value="Chromosome 1"/>
</dbReference>
<keyword evidence="2" id="KW-1185">Reference proteome</keyword>
<evidence type="ECO:0000313" key="2">
    <source>
        <dbReference type="Proteomes" id="UP000821865"/>
    </source>
</evidence>